<comment type="caution">
    <text evidence="4">The sequence shown here is derived from an EMBL/GenBank/DDBJ whole genome shotgun (WGS) entry which is preliminary data.</text>
</comment>
<proteinExistence type="predicted"/>
<protein>
    <submittedName>
        <fullName evidence="4">Peptidoglycan DD-metalloendopeptidase family protein</fullName>
    </submittedName>
</protein>
<organism evidence="4 5">
    <name type="scientific">Salininema proteolyticum</name>
    <dbReference type="NCBI Taxonomy" id="1607685"/>
    <lineage>
        <taxon>Bacteria</taxon>
        <taxon>Bacillati</taxon>
        <taxon>Actinomycetota</taxon>
        <taxon>Actinomycetes</taxon>
        <taxon>Glycomycetales</taxon>
        <taxon>Glycomycetaceae</taxon>
        <taxon>Salininema</taxon>
    </lineage>
</organism>
<reference evidence="5" key="1">
    <citation type="journal article" date="2019" name="Int. J. Syst. Evol. Microbiol.">
        <title>The Global Catalogue of Microorganisms (GCM) 10K type strain sequencing project: providing services to taxonomists for standard genome sequencing and annotation.</title>
        <authorList>
            <consortium name="The Broad Institute Genomics Platform"/>
            <consortium name="The Broad Institute Genome Sequencing Center for Infectious Disease"/>
            <person name="Wu L."/>
            <person name="Ma J."/>
        </authorList>
    </citation>
    <scope>NUCLEOTIDE SEQUENCE [LARGE SCALE GENOMIC DNA]</scope>
    <source>
        <strain evidence="5">IBRC-M 10908</strain>
    </source>
</reference>
<dbReference type="Gene3D" id="2.70.70.10">
    <property type="entry name" value="Glucose Permease (Domain IIA)"/>
    <property type="match status" value="1"/>
</dbReference>
<dbReference type="Pfam" id="PF01551">
    <property type="entry name" value="Peptidase_M23"/>
    <property type="match status" value="1"/>
</dbReference>
<keyword evidence="1" id="KW-0732">Signal</keyword>
<dbReference type="SUPFAM" id="SSF51261">
    <property type="entry name" value="Duplicated hybrid motif"/>
    <property type="match status" value="1"/>
</dbReference>
<name>A0ABV8U2W9_9ACTN</name>
<feature type="compositionally biased region" description="Pro residues" evidence="2">
    <location>
        <begin position="122"/>
        <end position="132"/>
    </location>
</feature>
<feature type="compositionally biased region" description="Basic and acidic residues" evidence="2">
    <location>
        <begin position="46"/>
        <end position="66"/>
    </location>
</feature>
<dbReference type="EMBL" id="JBHSDK010000030">
    <property type="protein sequence ID" value="MFC4337438.1"/>
    <property type="molecule type" value="Genomic_DNA"/>
</dbReference>
<feature type="region of interest" description="Disordered" evidence="2">
    <location>
        <begin position="21"/>
        <end position="174"/>
    </location>
</feature>
<evidence type="ECO:0000313" key="4">
    <source>
        <dbReference type="EMBL" id="MFC4337438.1"/>
    </source>
</evidence>
<feature type="compositionally biased region" description="Low complexity" evidence="2">
    <location>
        <begin position="111"/>
        <end position="121"/>
    </location>
</feature>
<feature type="compositionally biased region" description="Pro residues" evidence="2">
    <location>
        <begin position="25"/>
        <end position="35"/>
    </location>
</feature>
<gene>
    <name evidence="4" type="ORF">ACFPET_19760</name>
</gene>
<accession>A0ABV8U2W9</accession>
<dbReference type="Proteomes" id="UP001595823">
    <property type="component" value="Unassembled WGS sequence"/>
</dbReference>
<keyword evidence="5" id="KW-1185">Reference proteome</keyword>
<dbReference type="PANTHER" id="PTHR21666">
    <property type="entry name" value="PEPTIDASE-RELATED"/>
    <property type="match status" value="1"/>
</dbReference>
<feature type="compositionally biased region" description="Basic and acidic residues" evidence="2">
    <location>
        <begin position="146"/>
        <end position="158"/>
    </location>
</feature>
<dbReference type="InterPro" id="IPR011055">
    <property type="entry name" value="Dup_hybrid_motif"/>
</dbReference>
<feature type="compositionally biased region" description="Acidic residues" evidence="2">
    <location>
        <begin position="67"/>
        <end position="78"/>
    </location>
</feature>
<sequence length="472" mass="50223">MSTGLMRGLLTAITAATLVAGTAPPEVPSPFPWPRPSESASDESEPPGKDKSSEEPTKEPKRKPTDEPSDDPGEDSGEDPTAGPSKEPSDGPSDDVTGEPTDEPAEDDPSESPSASSSPSPSASPSPSPSATPSPDSDASEEDEKKEEKKDVESDEPRPPLPWERNPDFRLGDDSYGQLPLEAVKSEFGRLAARSAQVRHRVEYLLGVAERADADVATANQSLVEGAESMLELLDEAEQRWGLPEETAGKAVPELLGEIEADRNLSGPERQWLGDLTGLAVELSDRMARTQVSAGEVVGVAERVRAEIDRLREEAEDLADKVDPSLLAEEGDGGVWTVDAPFLNPVEGAMVSGFGMRHDPYYKREQLHEGQDFAVGMGADIRAAASGTVVSAGKQGGYGLLTCIDHGRFAKQSLWTCYAHQSEILVEEGQTVDSGDVIGEVGSTGASTGPHLHFEVRVSGVAVDPRLWLARD</sequence>
<evidence type="ECO:0000256" key="2">
    <source>
        <dbReference type="SAM" id="MobiDB-lite"/>
    </source>
</evidence>
<evidence type="ECO:0000259" key="3">
    <source>
        <dbReference type="Pfam" id="PF01551"/>
    </source>
</evidence>
<dbReference type="RefSeq" id="WP_380624434.1">
    <property type="nucleotide sequence ID" value="NZ_JBHSDK010000030.1"/>
</dbReference>
<dbReference type="CDD" id="cd12797">
    <property type="entry name" value="M23_peptidase"/>
    <property type="match status" value="1"/>
</dbReference>
<dbReference type="PANTHER" id="PTHR21666:SF289">
    <property type="entry name" value="L-ALA--D-GLU ENDOPEPTIDASE"/>
    <property type="match status" value="1"/>
</dbReference>
<dbReference type="InterPro" id="IPR050570">
    <property type="entry name" value="Cell_wall_metabolism_enzyme"/>
</dbReference>
<feature type="domain" description="M23ase beta-sheet core" evidence="3">
    <location>
        <begin position="367"/>
        <end position="465"/>
    </location>
</feature>
<evidence type="ECO:0000313" key="5">
    <source>
        <dbReference type="Proteomes" id="UP001595823"/>
    </source>
</evidence>
<dbReference type="InterPro" id="IPR016047">
    <property type="entry name" value="M23ase_b-sheet_dom"/>
</dbReference>
<evidence type="ECO:0000256" key="1">
    <source>
        <dbReference type="ARBA" id="ARBA00022729"/>
    </source>
</evidence>
<feature type="compositionally biased region" description="Acidic residues" evidence="2">
    <location>
        <begin position="92"/>
        <end position="110"/>
    </location>
</feature>